<organism evidence="2 3">
    <name type="scientific">Paspalum notatum var. saurae</name>
    <dbReference type="NCBI Taxonomy" id="547442"/>
    <lineage>
        <taxon>Eukaryota</taxon>
        <taxon>Viridiplantae</taxon>
        <taxon>Streptophyta</taxon>
        <taxon>Embryophyta</taxon>
        <taxon>Tracheophyta</taxon>
        <taxon>Spermatophyta</taxon>
        <taxon>Magnoliopsida</taxon>
        <taxon>Liliopsida</taxon>
        <taxon>Poales</taxon>
        <taxon>Poaceae</taxon>
        <taxon>PACMAD clade</taxon>
        <taxon>Panicoideae</taxon>
        <taxon>Andropogonodae</taxon>
        <taxon>Paspaleae</taxon>
        <taxon>Paspalinae</taxon>
        <taxon>Paspalum</taxon>
    </lineage>
</organism>
<dbReference type="PANTHER" id="PTHR33157:SF14">
    <property type="entry name" value="AUTONOMOUS TRANSPOSABLE ELEMENT EN-1 MOSAIC PROTEIN"/>
    <property type="match status" value="1"/>
</dbReference>
<dbReference type="EMBL" id="CP144753">
    <property type="protein sequence ID" value="WVZ94547.1"/>
    <property type="molecule type" value="Genomic_DNA"/>
</dbReference>
<dbReference type="GO" id="GO:0032196">
    <property type="term" value="P:transposition"/>
    <property type="evidence" value="ECO:0007669"/>
    <property type="project" value="InterPro"/>
</dbReference>
<proteinExistence type="predicted"/>
<keyword evidence="3" id="KW-1185">Reference proteome</keyword>
<dbReference type="AlphaFoldDB" id="A0AAQ3UR19"/>
<feature type="region of interest" description="Disordered" evidence="1">
    <location>
        <begin position="1"/>
        <end position="26"/>
    </location>
</feature>
<feature type="region of interest" description="Disordered" evidence="1">
    <location>
        <begin position="196"/>
        <end position="216"/>
    </location>
</feature>
<feature type="compositionally biased region" description="Low complexity" evidence="1">
    <location>
        <begin position="200"/>
        <end position="209"/>
    </location>
</feature>
<dbReference type="InterPro" id="IPR039266">
    <property type="entry name" value="EN-1/SPM"/>
</dbReference>
<evidence type="ECO:0000313" key="2">
    <source>
        <dbReference type="EMBL" id="WVZ94547.1"/>
    </source>
</evidence>
<accession>A0AAQ3UR19</accession>
<protein>
    <submittedName>
        <fullName evidence="2">Uncharacterized protein</fullName>
    </submittedName>
</protein>
<dbReference type="Proteomes" id="UP001341281">
    <property type="component" value="Chromosome 09"/>
</dbReference>
<sequence>MGGDGSEEVVQRRGTRRSHYVNPPPISAAADKKLIKQIGDSQWEDVTWNGTGHRRTPNGLLDNLIRVHNPGVVEKMKYYYVNLSEQDHASKVFENAASKICKDLFSNLRIQPVPYKALCDMWPSEEFQERSSCGDRRVAECRRHAKYGKEMERLHSEGFDWRTAPVDPQTLYESDGGKSHGRYSMFNGMIDSRQVERRFSSQSSAGSSSRQPRTTFEMEIDSVRLEIQKRDAFLKAQKEYQNEQQAHTERLHAQQMGLFK</sequence>
<dbReference type="PANTHER" id="PTHR33157">
    <property type="entry name" value="AUTONOMOUS TRANSPOSABLE ELEMENT EN-1 MOSAIC PROTEIN-RELATED"/>
    <property type="match status" value="1"/>
</dbReference>
<name>A0AAQ3UR19_PASNO</name>
<evidence type="ECO:0000313" key="3">
    <source>
        <dbReference type="Proteomes" id="UP001341281"/>
    </source>
</evidence>
<reference evidence="2 3" key="1">
    <citation type="submission" date="2024-02" db="EMBL/GenBank/DDBJ databases">
        <title>High-quality chromosome-scale genome assembly of Pensacola bahiagrass (Paspalum notatum Flugge var. saurae).</title>
        <authorList>
            <person name="Vega J.M."/>
            <person name="Podio M."/>
            <person name="Orjuela J."/>
            <person name="Siena L.A."/>
            <person name="Pessino S.C."/>
            <person name="Combes M.C."/>
            <person name="Mariac C."/>
            <person name="Albertini E."/>
            <person name="Pupilli F."/>
            <person name="Ortiz J.P.A."/>
            <person name="Leblanc O."/>
        </authorList>
    </citation>
    <scope>NUCLEOTIDE SEQUENCE [LARGE SCALE GENOMIC DNA]</scope>
    <source>
        <strain evidence="2">R1</strain>
        <tissue evidence="2">Leaf</tissue>
    </source>
</reference>
<evidence type="ECO:0000256" key="1">
    <source>
        <dbReference type="SAM" id="MobiDB-lite"/>
    </source>
</evidence>
<gene>
    <name evidence="2" type="ORF">U9M48_040427</name>
</gene>